<evidence type="ECO:0000256" key="1">
    <source>
        <dbReference type="SAM" id="SignalP"/>
    </source>
</evidence>
<dbReference type="InterPro" id="IPR036116">
    <property type="entry name" value="FN3_sf"/>
</dbReference>
<gene>
    <name evidence="3" type="ORF">EMK97_02225</name>
</gene>
<feature type="chain" id="PRO_5020537087" description="Sulfatase-modifying factor enzyme-like domain-containing protein" evidence="1">
    <location>
        <begin position="27"/>
        <end position="551"/>
    </location>
</feature>
<dbReference type="Gene3D" id="2.60.40.10">
    <property type="entry name" value="Immunoglobulins"/>
    <property type="match status" value="1"/>
</dbReference>
<feature type="domain" description="Sulfatase-modifying factor enzyme-like" evidence="2">
    <location>
        <begin position="34"/>
        <end position="297"/>
    </location>
</feature>
<dbReference type="InterPro" id="IPR008979">
    <property type="entry name" value="Galactose-bd-like_sf"/>
</dbReference>
<keyword evidence="1" id="KW-0732">Signal</keyword>
<dbReference type="PANTHER" id="PTHR23150">
    <property type="entry name" value="SULFATASE MODIFYING FACTOR 1, 2"/>
    <property type="match status" value="1"/>
</dbReference>
<dbReference type="Proteomes" id="UP000290244">
    <property type="component" value="Chromosome"/>
</dbReference>
<feature type="signal peptide" evidence="1">
    <location>
        <begin position="1"/>
        <end position="26"/>
    </location>
</feature>
<evidence type="ECO:0000313" key="3">
    <source>
        <dbReference type="EMBL" id="QBG34639.1"/>
    </source>
</evidence>
<dbReference type="GO" id="GO:0120147">
    <property type="term" value="F:formylglycine-generating oxidase activity"/>
    <property type="evidence" value="ECO:0007669"/>
    <property type="project" value="TreeGrafter"/>
</dbReference>
<dbReference type="SUPFAM" id="SSF56436">
    <property type="entry name" value="C-type lectin-like"/>
    <property type="match status" value="1"/>
</dbReference>
<dbReference type="SUPFAM" id="SSF49785">
    <property type="entry name" value="Galactose-binding domain-like"/>
    <property type="match status" value="1"/>
</dbReference>
<evidence type="ECO:0000259" key="2">
    <source>
        <dbReference type="Pfam" id="PF03781"/>
    </source>
</evidence>
<dbReference type="InterPro" id="IPR042095">
    <property type="entry name" value="SUMF_sf"/>
</dbReference>
<dbReference type="EMBL" id="CP034759">
    <property type="protein sequence ID" value="QBG34639.1"/>
    <property type="molecule type" value="Genomic_DNA"/>
</dbReference>
<proteinExistence type="predicted"/>
<reference evidence="3 4" key="1">
    <citation type="submission" date="2018-12" db="EMBL/GenBank/DDBJ databases">
        <title>Complete genome of Litorilituus sediminis.</title>
        <authorList>
            <person name="Liu A."/>
            <person name="Rong J."/>
        </authorList>
    </citation>
    <scope>NUCLEOTIDE SEQUENCE [LARGE SCALE GENOMIC DNA]</scope>
    <source>
        <strain evidence="3 4">JCM 17549</strain>
    </source>
</reference>
<name>A0A4P6P3R2_9GAMM</name>
<organism evidence="3 4">
    <name type="scientific">Litorilituus sediminis</name>
    <dbReference type="NCBI Taxonomy" id="718192"/>
    <lineage>
        <taxon>Bacteria</taxon>
        <taxon>Pseudomonadati</taxon>
        <taxon>Pseudomonadota</taxon>
        <taxon>Gammaproteobacteria</taxon>
        <taxon>Alteromonadales</taxon>
        <taxon>Colwelliaceae</taxon>
        <taxon>Litorilituus</taxon>
    </lineage>
</organism>
<dbReference type="KEGG" id="lsd:EMK97_02225"/>
<dbReference type="Gene3D" id="3.90.1580.10">
    <property type="entry name" value="paralog of FGE (formylglycine-generating enzyme)"/>
    <property type="match status" value="1"/>
</dbReference>
<dbReference type="OrthoDB" id="9768004at2"/>
<evidence type="ECO:0000313" key="4">
    <source>
        <dbReference type="Proteomes" id="UP000290244"/>
    </source>
</evidence>
<dbReference type="Gene3D" id="2.60.120.260">
    <property type="entry name" value="Galactose-binding domain-like"/>
    <property type="match status" value="1"/>
</dbReference>
<dbReference type="Pfam" id="PF03781">
    <property type="entry name" value="FGE-sulfatase"/>
    <property type="match status" value="1"/>
</dbReference>
<dbReference type="InterPro" id="IPR013783">
    <property type="entry name" value="Ig-like_fold"/>
</dbReference>
<dbReference type="RefSeq" id="WP_130599040.1">
    <property type="nucleotide sequence ID" value="NZ_CP034759.1"/>
</dbReference>
<protein>
    <recommendedName>
        <fullName evidence="2">Sulfatase-modifying factor enzyme-like domain-containing protein</fullName>
    </recommendedName>
</protein>
<dbReference type="CDD" id="cd00063">
    <property type="entry name" value="FN3"/>
    <property type="match status" value="1"/>
</dbReference>
<dbReference type="AlphaFoldDB" id="A0A4P6P3R2"/>
<dbReference type="SUPFAM" id="SSF49265">
    <property type="entry name" value="Fibronectin type III"/>
    <property type="match status" value="1"/>
</dbReference>
<dbReference type="InterPro" id="IPR005532">
    <property type="entry name" value="SUMF_dom"/>
</dbReference>
<dbReference type="PANTHER" id="PTHR23150:SF35">
    <property type="entry name" value="BLL6746 PROTEIN"/>
    <property type="match status" value="1"/>
</dbReference>
<dbReference type="InterPro" id="IPR016187">
    <property type="entry name" value="CTDL_fold"/>
</dbReference>
<keyword evidence="4" id="KW-1185">Reference proteome</keyword>
<accession>A0A4P6P3R2</accession>
<dbReference type="InterPro" id="IPR051043">
    <property type="entry name" value="Sulfatase_Mod_Factor_Kinase"/>
</dbReference>
<sequence>MTKNNVIKPMTLAISTLALSVQMSIAGEAKFIEPPMVNIPAGTFHMGSDRGEKDEQPIRQVSVSAFQMGKYEVTVAEFEKFIKDTNYKMPDNCYQYVLGGANREVLASWDTNIYNFSKYHPVVCLPQKAAVAYAKWLSEKTGKNYRLPTEAEWEYTLRAGTRSRHFFGEDKQANKSCEYANVSEWYAKNMSASQFPGAYVRDVEQCSDNEATLSMVGLYKPNPFGVYDLVGNVMEYLADCYVDNYQNAPTDGSAVITKECKETVVRGGSWHWEPWPSSQRGSMSADFLGALEGFRLALDTGGKALPAQVGNKQFVKQLNLAQAKVKAKHKQNPAYPAAPRGLNSSITAKDKVLLTWQNNTEKFVTGYSVYRQDPMTNTTSAIAKGINSSSFIDKAPLKHNARYYVVALNNETESMKSTFVDSGFITEHTLPTKIEGEAYSYAQDIEVKYSVLEPEEDKIINSIGKNKSSYIVNIDKARIFSLDARVFHSGQEQQFEIWLGDTKLAAPKLSGERGWKTIKDLSIELPAGKHFITVKGEQDMFAVNWLDFKTI</sequence>
<dbReference type="InterPro" id="IPR003961">
    <property type="entry name" value="FN3_dom"/>
</dbReference>